<dbReference type="Pfam" id="PF13649">
    <property type="entry name" value="Methyltransf_25"/>
    <property type="match status" value="1"/>
</dbReference>
<feature type="domain" description="Methyltransferase" evidence="6">
    <location>
        <begin position="46"/>
        <end position="142"/>
    </location>
</feature>
<evidence type="ECO:0000256" key="2">
    <source>
        <dbReference type="ARBA" id="ARBA00022603"/>
    </source>
</evidence>
<evidence type="ECO:0000256" key="5">
    <source>
        <dbReference type="ARBA" id="ARBA00047622"/>
    </source>
</evidence>
<evidence type="ECO:0000256" key="3">
    <source>
        <dbReference type="ARBA" id="ARBA00022679"/>
    </source>
</evidence>
<dbReference type="Gene3D" id="3.40.50.150">
    <property type="entry name" value="Vaccinia Virus protein VP39"/>
    <property type="match status" value="1"/>
</dbReference>
<accession>A0A7Y0E2P7</accession>
<dbReference type="PANTHER" id="PTHR44307">
    <property type="entry name" value="PHOSPHOETHANOLAMINE METHYLTRANSFERASE"/>
    <property type="match status" value="1"/>
</dbReference>
<evidence type="ECO:0000256" key="4">
    <source>
        <dbReference type="ARBA" id="ARBA00025707"/>
    </source>
</evidence>
<dbReference type="SUPFAM" id="SSF53335">
    <property type="entry name" value="S-adenosyl-L-methionine-dependent methyltransferases"/>
    <property type="match status" value="1"/>
</dbReference>
<comment type="caution">
    <text evidence="7">The sequence shown here is derived from an EMBL/GenBank/DDBJ whole genome shotgun (WGS) entry which is preliminary data.</text>
</comment>
<comment type="pathway">
    <text evidence="4">Phospholipid metabolism.</text>
</comment>
<keyword evidence="2 7" id="KW-0489">Methyltransferase</keyword>
<keyword evidence="8" id="KW-1185">Reference proteome</keyword>
<organism evidence="7 8">
    <name type="scientific">Pacificispira spongiicola</name>
    <dbReference type="NCBI Taxonomy" id="2729598"/>
    <lineage>
        <taxon>Bacteria</taxon>
        <taxon>Pseudomonadati</taxon>
        <taxon>Pseudomonadota</taxon>
        <taxon>Alphaproteobacteria</taxon>
        <taxon>Rhodospirillales</taxon>
        <taxon>Rhodospirillaceae</taxon>
        <taxon>Pacificispira</taxon>
    </lineage>
</organism>
<dbReference type="GO" id="GO:0000234">
    <property type="term" value="F:phosphoethanolamine N-methyltransferase activity"/>
    <property type="evidence" value="ECO:0007669"/>
    <property type="project" value="UniProtKB-EC"/>
</dbReference>
<dbReference type="InterPro" id="IPR029063">
    <property type="entry name" value="SAM-dependent_MTases_sf"/>
</dbReference>
<name>A0A7Y0E2P7_9PROT</name>
<evidence type="ECO:0000313" key="7">
    <source>
        <dbReference type="EMBL" id="NMM46091.1"/>
    </source>
</evidence>
<evidence type="ECO:0000256" key="1">
    <source>
        <dbReference type="ARBA" id="ARBA00005189"/>
    </source>
</evidence>
<evidence type="ECO:0000259" key="6">
    <source>
        <dbReference type="Pfam" id="PF13649"/>
    </source>
</evidence>
<evidence type="ECO:0000313" key="8">
    <source>
        <dbReference type="Proteomes" id="UP000539372"/>
    </source>
</evidence>
<gene>
    <name evidence="7" type="ORF">HH303_16480</name>
</gene>
<dbReference type="InterPro" id="IPR041698">
    <property type="entry name" value="Methyltransf_25"/>
</dbReference>
<dbReference type="AlphaFoldDB" id="A0A7Y0E2P7"/>
<comment type="pathway">
    <text evidence="1">Lipid metabolism.</text>
</comment>
<comment type="catalytic activity">
    <reaction evidence="5">
        <text>phosphoethanolamine + S-adenosyl-L-methionine = N-methylethanolamine phosphate + S-adenosyl-L-homocysteine + H(+)</text>
        <dbReference type="Rhea" id="RHEA:20365"/>
        <dbReference type="ChEBI" id="CHEBI:15378"/>
        <dbReference type="ChEBI" id="CHEBI:57781"/>
        <dbReference type="ChEBI" id="CHEBI:57856"/>
        <dbReference type="ChEBI" id="CHEBI:58190"/>
        <dbReference type="ChEBI" id="CHEBI:59789"/>
        <dbReference type="EC" id="2.1.1.103"/>
    </reaction>
    <physiologicalReaction direction="left-to-right" evidence="5">
        <dbReference type="Rhea" id="RHEA:20366"/>
    </physiologicalReaction>
</comment>
<dbReference type="EMBL" id="JABBNT010000005">
    <property type="protein sequence ID" value="NMM46091.1"/>
    <property type="molecule type" value="Genomic_DNA"/>
</dbReference>
<dbReference type="GO" id="GO:0032259">
    <property type="term" value="P:methylation"/>
    <property type="evidence" value="ECO:0007669"/>
    <property type="project" value="UniProtKB-KW"/>
</dbReference>
<dbReference type="PANTHER" id="PTHR44307:SF2">
    <property type="entry name" value="PHOSPHOETHANOLAMINE METHYLTRANSFERASE ISOFORM X1"/>
    <property type="match status" value="1"/>
</dbReference>
<reference evidence="7 8" key="1">
    <citation type="submission" date="2020-04" db="EMBL/GenBank/DDBJ databases">
        <title>Rhodospirillaceae bacterium KN72 isolated from deep sea.</title>
        <authorList>
            <person name="Zhang D.-C."/>
        </authorList>
    </citation>
    <scope>NUCLEOTIDE SEQUENCE [LARGE SCALE GENOMIC DNA]</scope>
    <source>
        <strain evidence="7 8">KN72</strain>
    </source>
</reference>
<proteinExistence type="predicted"/>
<dbReference type="RefSeq" id="WP_169626481.1">
    <property type="nucleotide sequence ID" value="NZ_JABBNT010000005.1"/>
</dbReference>
<dbReference type="Proteomes" id="UP000539372">
    <property type="component" value="Unassembled WGS sequence"/>
</dbReference>
<keyword evidence="3 7" id="KW-0808">Transferase</keyword>
<dbReference type="CDD" id="cd02440">
    <property type="entry name" value="AdoMet_MTases"/>
    <property type="match status" value="1"/>
</dbReference>
<sequence>MSDDLFYDETHIAFLEEMWGEGFLSPGGPEELNRILDGLDLTGKTIVDIGCGTGGVAVRLARDYGAARVIGLDVEAPVCAHARRRADQAGVSDRVEIRQVEPGPMPLENGSVDIVFSKDSIVHIPDKETLSADAFRVLRSGGCFAASDWLISHDGDPSPEMADYIRKEDLGFGMASPGRYRKALEGAGFLNVALTNRNPWYKTIAPKELARLRGEDRARFESALGVDGVAHMADLWESMIRVLDSGEHCPHHFRAWKP</sequence>
<protein>
    <submittedName>
        <fullName evidence="7">Methyltransferase domain-containing protein</fullName>
    </submittedName>
</protein>